<dbReference type="PANTHER" id="PTHR43852">
    <property type="entry name" value="NUCLEOTIDYLTRANSFERASE"/>
    <property type="match status" value="1"/>
</dbReference>
<evidence type="ECO:0000313" key="3">
    <source>
        <dbReference type="Proteomes" id="UP001254813"/>
    </source>
</evidence>
<sequence>MGQSASDLPSGVREAVITRLEEAPVSLALLFGSYATGHATTGSDVDIAVEYDETLEDVTDTHLSLVADLTRILGRDDLDVVRLTSVDPRVAVEALDYGQLLVGTAEEATQLRTRLEAARQTQDELVQSRIENAERKIERRLQRREHG</sequence>
<dbReference type="PANTHER" id="PTHR43852:SF3">
    <property type="entry name" value="NUCLEOTIDYLTRANSFERASE"/>
    <property type="match status" value="1"/>
</dbReference>
<keyword evidence="3" id="KW-1185">Reference proteome</keyword>
<feature type="domain" description="Polymerase beta nucleotidyltransferase" evidence="1">
    <location>
        <begin position="21"/>
        <end position="106"/>
    </location>
</feature>
<organism evidence="2 3">
    <name type="scientific">Halogeometricum luteum</name>
    <dbReference type="NCBI Taxonomy" id="2950537"/>
    <lineage>
        <taxon>Archaea</taxon>
        <taxon>Methanobacteriati</taxon>
        <taxon>Methanobacteriota</taxon>
        <taxon>Stenosarchaea group</taxon>
        <taxon>Halobacteria</taxon>
        <taxon>Halobacteriales</taxon>
        <taxon>Haloferacaceae</taxon>
        <taxon>Halogeometricum</taxon>
    </lineage>
</organism>
<protein>
    <submittedName>
        <fullName evidence="2">Nucleotidyltransferase domain-containing protein</fullName>
    </submittedName>
</protein>
<dbReference type="Pfam" id="PF18765">
    <property type="entry name" value="Polbeta"/>
    <property type="match status" value="1"/>
</dbReference>
<dbReference type="CDD" id="cd05403">
    <property type="entry name" value="NT_KNTase_like"/>
    <property type="match status" value="1"/>
</dbReference>
<evidence type="ECO:0000313" key="2">
    <source>
        <dbReference type="EMBL" id="MDS0296993.1"/>
    </source>
</evidence>
<accession>A0ABU2GA32</accession>
<dbReference type="Gene3D" id="3.30.460.10">
    <property type="entry name" value="Beta Polymerase, domain 2"/>
    <property type="match status" value="1"/>
</dbReference>
<dbReference type="Proteomes" id="UP001254813">
    <property type="component" value="Unassembled WGS sequence"/>
</dbReference>
<dbReference type="EMBL" id="JAMQOQ010000010">
    <property type="protein sequence ID" value="MDS0296993.1"/>
    <property type="molecule type" value="Genomic_DNA"/>
</dbReference>
<dbReference type="InterPro" id="IPR041633">
    <property type="entry name" value="Polbeta"/>
</dbReference>
<gene>
    <name evidence="2" type="ORF">NDI79_22780</name>
</gene>
<dbReference type="SUPFAM" id="SSF81301">
    <property type="entry name" value="Nucleotidyltransferase"/>
    <property type="match status" value="1"/>
</dbReference>
<name>A0ABU2GA32_9EURY</name>
<dbReference type="NCBIfam" id="NF047752">
    <property type="entry name" value="MntA_antitoxin"/>
    <property type="match status" value="1"/>
</dbReference>
<dbReference type="InterPro" id="IPR052930">
    <property type="entry name" value="TA_antitoxin_MntA"/>
</dbReference>
<dbReference type="RefSeq" id="WP_310930928.1">
    <property type="nucleotide sequence ID" value="NZ_JAMQOQ010000010.1"/>
</dbReference>
<dbReference type="InterPro" id="IPR043519">
    <property type="entry name" value="NT_sf"/>
</dbReference>
<evidence type="ECO:0000259" key="1">
    <source>
        <dbReference type="Pfam" id="PF18765"/>
    </source>
</evidence>
<comment type="caution">
    <text evidence="2">The sequence shown here is derived from an EMBL/GenBank/DDBJ whole genome shotgun (WGS) entry which is preliminary data.</text>
</comment>
<proteinExistence type="predicted"/>
<reference evidence="2 3" key="1">
    <citation type="submission" date="2022-06" db="EMBL/GenBank/DDBJ databases">
        <title>Halogeometricum sp. a new haloarchaeum isolate from saline soil.</title>
        <authorList>
            <person name="Strakova D."/>
            <person name="Galisteo C."/>
            <person name="Sanchez-Porro C."/>
            <person name="Ventosa A."/>
        </authorList>
    </citation>
    <scope>NUCLEOTIDE SEQUENCE [LARGE SCALE GENOMIC DNA]</scope>
    <source>
        <strain evidence="3">S3BR25-2</strain>
    </source>
</reference>